<protein>
    <submittedName>
        <fullName evidence="2">Uncharacterized protein</fullName>
    </submittedName>
</protein>
<comment type="caution">
    <text evidence="2">The sequence shown here is derived from an EMBL/GenBank/DDBJ whole genome shotgun (WGS) entry which is preliminary data.</text>
</comment>
<feature type="region of interest" description="Disordered" evidence="1">
    <location>
        <begin position="42"/>
        <end position="76"/>
    </location>
</feature>
<evidence type="ECO:0000313" key="3">
    <source>
        <dbReference type="Proteomes" id="UP001066276"/>
    </source>
</evidence>
<proteinExistence type="predicted"/>
<organism evidence="2 3">
    <name type="scientific">Pleurodeles waltl</name>
    <name type="common">Iberian ribbed newt</name>
    <dbReference type="NCBI Taxonomy" id="8319"/>
    <lineage>
        <taxon>Eukaryota</taxon>
        <taxon>Metazoa</taxon>
        <taxon>Chordata</taxon>
        <taxon>Craniata</taxon>
        <taxon>Vertebrata</taxon>
        <taxon>Euteleostomi</taxon>
        <taxon>Amphibia</taxon>
        <taxon>Batrachia</taxon>
        <taxon>Caudata</taxon>
        <taxon>Salamandroidea</taxon>
        <taxon>Salamandridae</taxon>
        <taxon>Pleurodelinae</taxon>
        <taxon>Pleurodeles</taxon>
    </lineage>
</organism>
<dbReference type="EMBL" id="JANPWB010000008">
    <property type="protein sequence ID" value="KAJ1161336.1"/>
    <property type="molecule type" value="Genomic_DNA"/>
</dbReference>
<evidence type="ECO:0000256" key="1">
    <source>
        <dbReference type="SAM" id="MobiDB-lite"/>
    </source>
</evidence>
<name>A0AAV7SBY1_PLEWA</name>
<dbReference type="AlphaFoldDB" id="A0AAV7SBY1"/>
<reference evidence="2" key="1">
    <citation type="journal article" date="2022" name="bioRxiv">
        <title>Sequencing and chromosome-scale assembly of the giantPleurodeles waltlgenome.</title>
        <authorList>
            <person name="Brown T."/>
            <person name="Elewa A."/>
            <person name="Iarovenko S."/>
            <person name="Subramanian E."/>
            <person name="Araus A.J."/>
            <person name="Petzold A."/>
            <person name="Susuki M."/>
            <person name="Suzuki K.-i.T."/>
            <person name="Hayashi T."/>
            <person name="Toyoda A."/>
            <person name="Oliveira C."/>
            <person name="Osipova E."/>
            <person name="Leigh N.D."/>
            <person name="Simon A."/>
            <person name="Yun M.H."/>
        </authorList>
    </citation>
    <scope>NUCLEOTIDE SEQUENCE</scope>
    <source>
        <strain evidence="2">20211129_DDA</strain>
        <tissue evidence="2">Liver</tissue>
    </source>
</reference>
<accession>A0AAV7SBY1</accession>
<gene>
    <name evidence="2" type="ORF">NDU88_001823</name>
</gene>
<evidence type="ECO:0000313" key="2">
    <source>
        <dbReference type="EMBL" id="KAJ1161336.1"/>
    </source>
</evidence>
<keyword evidence="3" id="KW-1185">Reference proteome</keyword>
<dbReference type="Proteomes" id="UP001066276">
    <property type="component" value="Chromosome 4_2"/>
</dbReference>
<sequence length="199" mass="22100">MGFARRTPKGPASSAEILAHMAASLIKDHEYGSFPALEVPETGMESSIQSEEIPLSVSHSSGSNQEHDAPKPSGKRKCKLHVADKGQFLLGWAHIKELDIKLDPARDPPVYVVHELIDVHLECNTIADGLSRLPIDDMDEDCKNGDCDVAFTYDDAVTSIGSNAEVEYGMLTEQDWEREMLKDVDMQLLKRFIINGWPH</sequence>